<dbReference type="InterPro" id="IPR000719">
    <property type="entry name" value="Prot_kinase_dom"/>
</dbReference>
<dbReference type="Pfam" id="PF07714">
    <property type="entry name" value="PK_Tyr_Ser-Thr"/>
    <property type="match status" value="1"/>
</dbReference>
<dbReference type="AlphaFoldDB" id="A0AAW0MVD3"/>
<keyword evidence="1" id="KW-0833">Ubl conjugation pathway</keyword>
<dbReference type="Gene3D" id="1.10.510.10">
    <property type="entry name" value="Transferase(Phosphotransferase) domain 1"/>
    <property type="match status" value="1"/>
</dbReference>
<dbReference type="SUPFAM" id="SSF56112">
    <property type="entry name" value="Protein kinase-like (PK-like)"/>
    <property type="match status" value="1"/>
</dbReference>
<dbReference type="GO" id="GO:0005524">
    <property type="term" value="F:ATP binding"/>
    <property type="evidence" value="ECO:0007669"/>
    <property type="project" value="InterPro"/>
</dbReference>
<dbReference type="InterPro" id="IPR051348">
    <property type="entry name" value="U-box_ubiquitin_ligases"/>
</dbReference>
<dbReference type="Proteomes" id="UP001460270">
    <property type="component" value="Unassembled WGS sequence"/>
</dbReference>
<feature type="domain" description="Protein kinase" evidence="2">
    <location>
        <begin position="20"/>
        <end position="225"/>
    </location>
</feature>
<comment type="caution">
    <text evidence="3">The sequence shown here is derived from an EMBL/GenBank/DDBJ whole genome shotgun (WGS) entry which is preliminary data.</text>
</comment>
<dbReference type="PROSITE" id="PS50011">
    <property type="entry name" value="PROTEIN_KINASE_DOM"/>
    <property type="match status" value="1"/>
</dbReference>
<gene>
    <name evidence="3" type="ORF">WMY93_028730</name>
</gene>
<protein>
    <recommendedName>
        <fullName evidence="2">Protein kinase domain-containing protein</fullName>
    </recommendedName>
</protein>
<dbReference type="EMBL" id="JBBPFD010000021">
    <property type="protein sequence ID" value="KAK7882556.1"/>
    <property type="molecule type" value="Genomic_DNA"/>
</dbReference>
<sequence>MEDLNPSLGQHRDFKKDDFEADWIKVSECRFGQVYQVKLKMWREKCAMKTFDAESWRQIINEVSTIAKVKFKYLVSVYGMCSEASGMVMEYMSNGSLNNLLASHTLTWPKKFQMIHETSMGLNFLHSMKPPLLHLNLKTSNLLLDDHLHVKNTETVTTLVGLKLTACGTTNEQPRRLYLDKSQQRSVHRGDMEKHPQEMRRKAKLTEFLVSGSPLGQLEGLHTAK</sequence>
<dbReference type="GO" id="GO:0004672">
    <property type="term" value="F:protein kinase activity"/>
    <property type="evidence" value="ECO:0007669"/>
    <property type="project" value="InterPro"/>
</dbReference>
<keyword evidence="4" id="KW-1185">Reference proteome</keyword>
<dbReference type="InterPro" id="IPR001245">
    <property type="entry name" value="Ser-Thr/Tyr_kinase_cat_dom"/>
</dbReference>
<evidence type="ECO:0000259" key="2">
    <source>
        <dbReference type="PROSITE" id="PS50011"/>
    </source>
</evidence>
<dbReference type="InterPro" id="IPR011009">
    <property type="entry name" value="Kinase-like_dom_sf"/>
</dbReference>
<dbReference type="PANTHER" id="PTHR45647:SF3">
    <property type="entry name" value="OS10G0552400 PROTEIN"/>
    <property type="match status" value="1"/>
</dbReference>
<proteinExistence type="predicted"/>
<name>A0AAW0MVD3_9GOBI</name>
<reference evidence="4" key="1">
    <citation type="submission" date="2024-04" db="EMBL/GenBank/DDBJ databases">
        <title>Salinicola lusitanus LLJ914,a marine bacterium isolated from the Okinawa Trough.</title>
        <authorList>
            <person name="Li J."/>
        </authorList>
    </citation>
    <scope>NUCLEOTIDE SEQUENCE [LARGE SCALE GENOMIC DNA]</scope>
</reference>
<evidence type="ECO:0000256" key="1">
    <source>
        <dbReference type="ARBA" id="ARBA00022786"/>
    </source>
</evidence>
<dbReference type="PANTHER" id="PTHR45647">
    <property type="entry name" value="OS02G0152300 PROTEIN"/>
    <property type="match status" value="1"/>
</dbReference>
<accession>A0AAW0MVD3</accession>
<organism evidence="3 4">
    <name type="scientific">Mugilogobius chulae</name>
    <name type="common">yellowstripe goby</name>
    <dbReference type="NCBI Taxonomy" id="88201"/>
    <lineage>
        <taxon>Eukaryota</taxon>
        <taxon>Metazoa</taxon>
        <taxon>Chordata</taxon>
        <taxon>Craniata</taxon>
        <taxon>Vertebrata</taxon>
        <taxon>Euteleostomi</taxon>
        <taxon>Actinopterygii</taxon>
        <taxon>Neopterygii</taxon>
        <taxon>Teleostei</taxon>
        <taxon>Neoteleostei</taxon>
        <taxon>Acanthomorphata</taxon>
        <taxon>Gobiaria</taxon>
        <taxon>Gobiiformes</taxon>
        <taxon>Gobioidei</taxon>
        <taxon>Gobiidae</taxon>
        <taxon>Gobionellinae</taxon>
        <taxon>Mugilogobius</taxon>
    </lineage>
</organism>
<evidence type="ECO:0000313" key="4">
    <source>
        <dbReference type="Proteomes" id="UP001460270"/>
    </source>
</evidence>
<evidence type="ECO:0000313" key="3">
    <source>
        <dbReference type="EMBL" id="KAK7882556.1"/>
    </source>
</evidence>